<dbReference type="EMBL" id="CAUYUJ010006884">
    <property type="protein sequence ID" value="CAK0818938.1"/>
    <property type="molecule type" value="Genomic_DNA"/>
</dbReference>
<name>A0ABN9RL05_9DINO</name>
<sequence>VPVEALARPAGCGLHAAPSANHTLRSRRAVPDGQRVQVGGGLSRQQVERAAEFLAAGRGARRAERGGGFGAPLGKLRAGRRPPWLGLLGPKALSVPRLWALCQWGRPGKYVAAA</sequence>
<accession>A0ABN9RL05</accession>
<proteinExistence type="predicted"/>
<dbReference type="Proteomes" id="UP001189429">
    <property type="component" value="Unassembled WGS sequence"/>
</dbReference>
<feature type="non-terminal residue" evidence="1">
    <location>
        <position position="1"/>
    </location>
</feature>
<gene>
    <name evidence="1" type="ORF">PCOR1329_LOCUS21056</name>
</gene>
<evidence type="ECO:0000313" key="2">
    <source>
        <dbReference type="Proteomes" id="UP001189429"/>
    </source>
</evidence>
<evidence type="ECO:0000313" key="1">
    <source>
        <dbReference type="EMBL" id="CAK0818938.1"/>
    </source>
</evidence>
<comment type="caution">
    <text evidence="1">The sequence shown here is derived from an EMBL/GenBank/DDBJ whole genome shotgun (WGS) entry which is preliminary data.</text>
</comment>
<reference evidence="1" key="1">
    <citation type="submission" date="2023-10" db="EMBL/GenBank/DDBJ databases">
        <authorList>
            <person name="Chen Y."/>
            <person name="Shah S."/>
            <person name="Dougan E. K."/>
            <person name="Thang M."/>
            <person name="Chan C."/>
        </authorList>
    </citation>
    <scope>NUCLEOTIDE SEQUENCE [LARGE SCALE GENOMIC DNA]</scope>
</reference>
<organism evidence="1 2">
    <name type="scientific">Prorocentrum cordatum</name>
    <dbReference type="NCBI Taxonomy" id="2364126"/>
    <lineage>
        <taxon>Eukaryota</taxon>
        <taxon>Sar</taxon>
        <taxon>Alveolata</taxon>
        <taxon>Dinophyceae</taxon>
        <taxon>Prorocentrales</taxon>
        <taxon>Prorocentraceae</taxon>
        <taxon>Prorocentrum</taxon>
    </lineage>
</organism>
<keyword evidence="2" id="KW-1185">Reference proteome</keyword>
<protein>
    <submittedName>
        <fullName evidence="1">Uncharacterized protein</fullName>
    </submittedName>
</protein>